<keyword evidence="13" id="KW-1185">Reference proteome</keyword>
<dbReference type="InterPro" id="IPR003439">
    <property type="entry name" value="ABC_transporter-like_ATP-bd"/>
</dbReference>
<evidence type="ECO:0000256" key="1">
    <source>
        <dbReference type="ARBA" id="ARBA00022448"/>
    </source>
</evidence>
<comment type="caution">
    <text evidence="12">The sequence shown here is derived from an EMBL/GenBank/DDBJ whole genome shotgun (WGS) entry which is preliminary data.</text>
</comment>
<evidence type="ECO:0000256" key="9">
    <source>
        <dbReference type="PROSITE-ProRule" id="PRU01213"/>
    </source>
</evidence>
<keyword evidence="3 9" id="KW-0500">Molybdenum</keyword>
<keyword evidence="5" id="KW-0547">Nucleotide-binding</keyword>
<dbReference type="PROSITE" id="PS50893">
    <property type="entry name" value="ABC_TRANSPORTER_2"/>
    <property type="match status" value="1"/>
</dbReference>
<evidence type="ECO:0000256" key="3">
    <source>
        <dbReference type="ARBA" id="ARBA00022505"/>
    </source>
</evidence>
<accession>A0ABU7JJ27</accession>
<dbReference type="InterPro" id="IPR017871">
    <property type="entry name" value="ABC_transporter-like_CS"/>
</dbReference>
<keyword evidence="4" id="KW-0997">Cell inner membrane</keyword>
<evidence type="ECO:0000256" key="7">
    <source>
        <dbReference type="ARBA" id="ARBA00022967"/>
    </source>
</evidence>
<evidence type="ECO:0000256" key="2">
    <source>
        <dbReference type="ARBA" id="ARBA00022475"/>
    </source>
</evidence>
<organism evidence="12 13">
    <name type="scientific">Alkalimonas mucilaginosa</name>
    <dbReference type="NCBI Taxonomy" id="3057676"/>
    <lineage>
        <taxon>Bacteria</taxon>
        <taxon>Pseudomonadati</taxon>
        <taxon>Pseudomonadota</taxon>
        <taxon>Gammaproteobacteria</taxon>
        <taxon>Alkalimonas</taxon>
    </lineage>
</organism>
<feature type="domain" description="Mop" evidence="11">
    <location>
        <begin position="338"/>
        <end position="402"/>
    </location>
</feature>
<evidence type="ECO:0000256" key="5">
    <source>
        <dbReference type="ARBA" id="ARBA00022741"/>
    </source>
</evidence>
<reference evidence="12 13" key="1">
    <citation type="submission" date="2023-06" db="EMBL/GenBank/DDBJ databases">
        <title>Alkalimonas sp., MEB004 an alkaliphilic bacterium isolated from Lonar Lake, India.</title>
        <authorList>
            <person name="Joshi A."/>
            <person name="Thite S."/>
        </authorList>
    </citation>
    <scope>NUCLEOTIDE SEQUENCE [LARGE SCALE GENOMIC DNA]</scope>
    <source>
        <strain evidence="12 13">MEB004</strain>
    </source>
</reference>
<dbReference type="Proteomes" id="UP001339167">
    <property type="component" value="Unassembled WGS sequence"/>
</dbReference>
<name>A0ABU7JJ27_9GAMM</name>
<dbReference type="InterPro" id="IPR005116">
    <property type="entry name" value="Transp-assoc_OB_typ1"/>
</dbReference>
<dbReference type="InterPro" id="IPR027417">
    <property type="entry name" value="P-loop_NTPase"/>
</dbReference>
<keyword evidence="1" id="KW-0813">Transport</keyword>
<keyword evidence="8" id="KW-0472">Membrane</keyword>
<dbReference type="InterPro" id="IPR004606">
    <property type="entry name" value="Mop_domain"/>
</dbReference>
<dbReference type="InterPro" id="IPR050334">
    <property type="entry name" value="Molybdenum_import_ModC"/>
</dbReference>
<sequence>MTDHSLSRTDVKLSFWHKLSERWQRFGNTSSANSAAASTGQCSTQRQNQPEAVTLSLHCTVKRGDFCLQLHDTLPLQGITALFGRSGCGKTSLLRAIAGLDRHANAQIRFGSTSWQQDSYFLPVHQRRIGMVFQESSLLPHLSVQQNLLYGYQRLSARQPISLKPEQVITLLELTPLLSQRPEQLSGGQRQRVALGRALLSQPQLLLLDEPLASLDQQSRNDILPFLQRIATETGIPMLLVSHQLDDVVKLADQLVLMQNGRIHSQGPLPQQLLRPELAASGALSLLHASHSASKAHLLTLTIGKQQLQLPAPPFTQPSYRLRIQARDVALSTQPIQDSSVSNQLKVTITGFHPAPHPAETLVQLTLEGQPLQALLTQQSVERLRLQLGQQVYAQIKAVALD</sequence>
<dbReference type="PANTHER" id="PTHR43514:SF10">
    <property type="entry name" value="MOLYBDENUM IMPORT ATP-BINDING PROTEIN MODC 2"/>
    <property type="match status" value="1"/>
</dbReference>
<dbReference type="Gene3D" id="2.40.50.100">
    <property type="match status" value="1"/>
</dbReference>
<dbReference type="SUPFAM" id="SSF50331">
    <property type="entry name" value="MOP-like"/>
    <property type="match status" value="1"/>
</dbReference>
<protein>
    <submittedName>
        <fullName evidence="12">Molybdenum ABC transporter ATP-binding protein</fullName>
    </submittedName>
</protein>
<dbReference type="PROSITE" id="PS51866">
    <property type="entry name" value="MOP"/>
    <property type="match status" value="1"/>
</dbReference>
<keyword evidence="7" id="KW-1278">Translocase</keyword>
<dbReference type="GO" id="GO:0005524">
    <property type="term" value="F:ATP binding"/>
    <property type="evidence" value="ECO:0007669"/>
    <property type="project" value="UniProtKB-KW"/>
</dbReference>
<dbReference type="SMART" id="SM00382">
    <property type="entry name" value="AAA"/>
    <property type="match status" value="1"/>
</dbReference>
<dbReference type="Pfam" id="PF00005">
    <property type="entry name" value="ABC_tran"/>
    <property type="match status" value="1"/>
</dbReference>
<evidence type="ECO:0000259" key="11">
    <source>
        <dbReference type="PROSITE" id="PS51866"/>
    </source>
</evidence>
<evidence type="ECO:0000256" key="4">
    <source>
        <dbReference type="ARBA" id="ARBA00022519"/>
    </source>
</evidence>
<dbReference type="EMBL" id="JAUGZK010000016">
    <property type="protein sequence ID" value="MEE2025714.1"/>
    <property type="molecule type" value="Genomic_DNA"/>
</dbReference>
<evidence type="ECO:0000313" key="13">
    <source>
        <dbReference type="Proteomes" id="UP001339167"/>
    </source>
</evidence>
<dbReference type="SUPFAM" id="SSF52540">
    <property type="entry name" value="P-loop containing nucleoside triphosphate hydrolases"/>
    <property type="match status" value="1"/>
</dbReference>
<keyword evidence="2" id="KW-1003">Cell membrane</keyword>
<evidence type="ECO:0000313" key="12">
    <source>
        <dbReference type="EMBL" id="MEE2025714.1"/>
    </source>
</evidence>
<dbReference type="Pfam" id="PF03459">
    <property type="entry name" value="TOBE"/>
    <property type="match status" value="1"/>
</dbReference>
<dbReference type="PANTHER" id="PTHR43514">
    <property type="entry name" value="ABC TRANSPORTER I FAMILY MEMBER 10"/>
    <property type="match status" value="1"/>
</dbReference>
<dbReference type="InterPro" id="IPR011868">
    <property type="entry name" value="ModC_ABC_ATP-bd"/>
</dbReference>
<dbReference type="InterPro" id="IPR008995">
    <property type="entry name" value="Mo/tungstate-bd_C_term_dom"/>
</dbReference>
<dbReference type="PROSITE" id="PS00211">
    <property type="entry name" value="ABC_TRANSPORTER_1"/>
    <property type="match status" value="1"/>
</dbReference>
<dbReference type="Gene3D" id="3.40.50.300">
    <property type="entry name" value="P-loop containing nucleotide triphosphate hydrolases"/>
    <property type="match status" value="1"/>
</dbReference>
<proteinExistence type="predicted"/>
<dbReference type="RefSeq" id="WP_330089027.1">
    <property type="nucleotide sequence ID" value="NZ_JAUGZK010000016.1"/>
</dbReference>
<keyword evidence="6 12" id="KW-0067">ATP-binding</keyword>
<evidence type="ECO:0000256" key="8">
    <source>
        <dbReference type="ARBA" id="ARBA00023136"/>
    </source>
</evidence>
<feature type="domain" description="ABC transporter" evidence="10">
    <location>
        <begin position="24"/>
        <end position="285"/>
    </location>
</feature>
<dbReference type="InterPro" id="IPR003593">
    <property type="entry name" value="AAA+_ATPase"/>
</dbReference>
<gene>
    <name evidence="12" type="primary">modC</name>
    <name evidence="12" type="ORF">QWF21_15865</name>
</gene>
<evidence type="ECO:0000259" key="10">
    <source>
        <dbReference type="PROSITE" id="PS50893"/>
    </source>
</evidence>
<evidence type="ECO:0000256" key="6">
    <source>
        <dbReference type="ARBA" id="ARBA00022840"/>
    </source>
</evidence>
<dbReference type="NCBIfam" id="TIGR02142">
    <property type="entry name" value="modC_ABC"/>
    <property type="match status" value="1"/>
</dbReference>